<gene>
    <name evidence="1" type="ORF">A6X21_01950</name>
</gene>
<organism evidence="1 2">
    <name type="scientific">Planctopirus hydrillae</name>
    <dbReference type="NCBI Taxonomy" id="1841610"/>
    <lineage>
        <taxon>Bacteria</taxon>
        <taxon>Pseudomonadati</taxon>
        <taxon>Planctomycetota</taxon>
        <taxon>Planctomycetia</taxon>
        <taxon>Planctomycetales</taxon>
        <taxon>Planctomycetaceae</taxon>
        <taxon>Planctopirus</taxon>
    </lineage>
</organism>
<sequence length="65" mass="7480">MINLYIYSIHPKYSIILFDLYITLKVKETGMIFLAKRSRFAAVTPIWRGTLISNTVSLRITDGSQ</sequence>
<dbReference type="STRING" id="1841610.A6X21_01950"/>
<reference evidence="1 2" key="1">
    <citation type="submission" date="2016-05" db="EMBL/GenBank/DDBJ databases">
        <title>Genomic and physiological characterization of Planctopirus sp. isolated from fresh water lake.</title>
        <authorList>
            <person name="Subhash Y."/>
            <person name="Ramana C."/>
        </authorList>
    </citation>
    <scope>NUCLEOTIDE SEQUENCE [LARGE SCALE GENOMIC DNA]</scope>
    <source>
        <strain evidence="1 2">JC280</strain>
    </source>
</reference>
<comment type="caution">
    <text evidence="1">The sequence shown here is derived from an EMBL/GenBank/DDBJ whole genome shotgun (WGS) entry which is preliminary data.</text>
</comment>
<protein>
    <submittedName>
        <fullName evidence="1">Uncharacterized protein</fullName>
    </submittedName>
</protein>
<dbReference type="Proteomes" id="UP000094828">
    <property type="component" value="Unassembled WGS sequence"/>
</dbReference>
<proteinExistence type="predicted"/>
<evidence type="ECO:0000313" key="2">
    <source>
        <dbReference type="Proteomes" id="UP000094828"/>
    </source>
</evidence>
<evidence type="ECO:0000313" key="1">
    <source>
        <dbReference type="EMBL" id="ODA36471.1"/>
    </source>
</evidence>
<dbReference type="AlphaFoldDB" id="A0A1C3ET60"/>
<accession>A0A1C3ET60</accession>
<dbReference type="EMBL" id="LYDR01000020">
    <property type="protein sequence ID" value="ODA36471.1"/>
    <property type="molecule type" value="Genomic_DNA"/>
</dbReference>
<keyword evidence="2" id="KW-1185">Reference proteome</keyword>
<name>A0A1C3ET60_9PLAN</name>